<dbReference type="EMBL" id="BAABRP010000005">
    <property type="protein sequence ID" value="GAA5513073.1"/>
    <property type="molecule type" value="Genomic_DNA"/>
</dbReference>
<feature type="transmembrane region" description="Helical" evidence="1">
    <location>
        <begin position="151"/>
        <end position="169"/>
    </location>
</feature>
<feature type="transmembrane region" description="Helical" evidence="1">
    <location>
        <begin position="64"/>
        <end position="83"/>
    </location>
</feature>
<gene>
    <name evidence="2" type="ORF">Dcar01_01799</name>
</gene>
<keyword evidence="1" id="KW-0472">Membrane</keyword>
<name>A0ABP9W6S3_9DEIO</name>
<evidence type="ECO:0000313" key="3">
    <source>
        <dbReference type="Proteomes" id="UP001401887"/>
    </source>
</evidence>
<sequence length="217" mass="23667">MPDDVFLQVQAIHTLLAPARPKVLAHAQRPSRWRWLARLPWLDIALFLSTATTYLLALRPASDSTLIVAATLVLLLFVARLLMYRLEYLRLSGAADSEAHAALMERSAYEARVARELQVFDLKALEYAVAEYDAQLEAVDRSAGTWLGPTRVGGVIGIIGLLLAAYPGLQKVTGGWTLLLLAVPFGLALGGLSGVNSFEGRRRARALLARAVALKRP</sequence>
<feature type="transmembrane region" description="Helical" evidence="1">
    <location>
        <begin position="175"/>
        <end position="195"/>
    </location>
</feature>
<keyword evidence="3" id="KW-1185">Reference proteome</keyword>
<keyword evidence="1" id="KW-1133">Transmembrane helix</keyword>
<evidence type="ECO:0008006" key="4">
    <source>
        <dbReference type="Google" id="ProtNLM"/>
    </source>
</evidence>
<organism evidence="2 3">
    <name type="scientific">Deinococcus carri</name>
    <dbReference type="NCBI Taxonomy" id="1211323"/>
    <lineage>
        <taxon>Bacteria</taxon>
        <taxon>Thermotogati</taxon>
        <taxon>Deinococcota</taxon>
        <taxon>Deinococci</taxon>
        <taxon>Deinococcales</taxon>
        <taxon>Deinococcaceae</taxon>
        <taxon>Deinococcus</taxon>
    </lineage>
</organism>
<comment type="caution">
    <text evidence="2">The sequence shown here is derived from an EMBL/GenBank/DDBJ whole genome shotgun (WGS) entry which is preliminary data.</text>
</comment>
<evidence type="ECO:0000313" key="2">
    <source>
        <dbReference type="EMBL" id="GAA5513073.1"/>
    </source>
</evidence>
<protein>
    <recommendedName>
        <fullName evidence="4">ABC transporter ATP-binding protein</fullName>
    </recommendedName>
</protein>
<dbReference type="Proteomes" id="UP001401887">
    <property type="component" value="Unassembled WGS sequence"/>
</dbReference>
<reference evidence="2 3" key="1">
    <citation type="submission" date="2024-02" db="EMBL/GenBank/DDBJ databases">
        <title>Deinococcus carri NBRC 110142.</title>
        <authorList>
            <person name="Ichikawa N."/>
            <person name="Katano-Makiyama Y."/>
            <person name="Hidaka K."/>
        </authorList>
    </citation>
    <scope>NUCLEOTIDE SEQUENCE [LARGE SCALE GENOMIC DNA]</scope>
    <source>
        <strain evidence="2 3">NBRC 110142</strain>
    </source>
</reference>
<accession>A0ABP9W6S3</accession>
<keyword evidence="1" id="KW-0812">Transmembrane</keyword>
<evidence type="ECO:0000256" key="1">
    <source>
        <dbReference type="SAM" id="Phobius"/>
    </source>
</evidence>
<proteinExistence type="predicted"/>
<feature type="transmembrane region" description="Helical" evidence="1">
    <location>
        <begin position="39"/>
        <end position="58"/>
    </location>
</feature>
<dbReference type="RefSeq" id="WP_345464105.1">
    <property type="nucleotide sequence ID" value="NZ_BAABRP010000005.1"/>
</dbReference>